<dbReference type="Gene3D" id="2.30.39.10">
    <property type="entry name" value="Alpha-1-antitrypsin, domain 1"/>
    <property type="match status" value="1"/>
</dbReference>
<dbReference type="Pfam" id="PF00079">
    <property type="entry name" value="Serpin"/>
    <property type="match status" value="1"/>
</dbReference>
<evidence type="ECO:0000313" key="6">
    <source>
        <dbReference type="EMBL" id="ACK42941.1"/>
    </source>
</evidence>
<keyword evidence="7" id="KW-1185">Reference proteome</keyword>
<dbReference type="Gene3D" id="3.30.497.10">
    <property type="entry name" value="Antithrombin, subunit I, domain 2"/>
    <property type="match status" value="1"/>
</dbReference>
<dbReference type="AlphaFoldDB" id="B8E367"/>
<feature type="chain" id="PRO_5002871099" evidence="4">
    <location>
        <begin position="22"/>
        <end position="400"/>
    </location>
</feature>
<name>B8E367_DICTD</name>
<dbReference type="InterPro" id="IPR042185">
    <property type="entry name" value="Serpin_sf_2"/>
</dbReference>
<dbReference type="HOGENOM" id="CLU_023330_0_1_0"/>
<dbReference type="PANTHER" id="PTHR11461:SF211">
    <property type="entry name" value="GH10112P-RELATED"/>
    <property type="match status" value="1"/>
</dbReference>
<dbReference type="PROSITE" id="PS00284">
    <property type="entry name" value="SERPIN"/>
    <property type="match status" value="1"/>
</dbReference>
<dbReference type="InterPro" id="IPR042178">
    <property type="entry name" value="Serpin_sf_1"/>
</dbReference>
<dbReference type="SUPFAM" id="SSF56574">
    <property type="entry name" value="Serpins"/>
    <property type="match status" value="1"/>
</dbReference>
<dbReference type="SMART" id="SM00093">
    <property type="entry name" value="SERPIN"/>
    <property type="match status" value="1"/>
</dbReference>
<keyword evidence="2" id="KW-0325">Glycoprotein</keyword>
<dbReference type="InParanoid" id="B8E367"/>
<dbReference type="GO" id="GO:0005615">
    <property type="term" value="C:extracellular space"/>
    <property type="evidence" value="ECO:0000318"/>
    <property type="project" value="GO_Central"/>
</dbReference>
<dbReference type="CDD" id="cd19590">
    <property type="entry name" value="serpin_thermopin-like"/>
    <property type="match status" value="1"/>
</dbReference>
<evidence type="ECO:0000256" key="4">
    <source>
        <dbReference type="SAM" id="SignalP"/>
    </source>
</evidence>
<dbReference type="InterPro" id="IPR023796">
    <property type="entry name" value="Serpin_dom"/>
</dbReference>
<keyword evidence="1 4" id="KW-0732">Signal</keyword>
<evidence type="ECO:0000256" key="1">
    <source>
        <dbReference type="ARBA" id="ARBA00022729"/>
    </source>
</evidence>
<dbReference type="STRING" id="515635.Dtur_1669"/>
<evidence type="ECO:0000313" key="7">
    <source>
        <dbReference type="Proteomes" id="UP000007719"/>
    </source>
</evidence>
<dbReference type="EMBL" id="CP001251">
    <property type="protein sequence ID" value="ACK42941.1"/>
    <property type="molecule type" value="Genomic_DNA"/>
</dbReference>
<dbReference type="InterPro" id="IPR023795">
    <property type="entry name" value="Serpin_CS"/>
</dbReference>
<dbReference type="PATRIC" id="fig|515635.4.peg.1719"/>
<sequence>MKNTTKIFVLLILLIFSFALAENVDKNLLTIAKGNNLFGLNLYQKLTIKEGGNIFISPYSISSALAMTYAGASGNTKKQMSEVLYFNLPDDELHFAFSKLNSILNTPKSDFQLAIANSLWGQINYPFQEDFLDLVKKYYSAGFNLVDFVDEINREKARNEINKWVEDRTNQKIRELIHKEDLNPMTRLVLVNAIYFKGKWKYTFNKEETREMPFFLNENKTLKVSMMHQINEFNYYEDKNLQAIELPYSGNELSMVVILPKERNLSKIEKNLTYDMLNSISRSMEKEKVDLYIPRFKIEKRYILNEALMKLGMTDAFIDMLADFSGMTGDKDLYISKVIHQSFIEVNEEGTEAAAATAVIMSGKSIGLGPKVFKADHPFLFFIIHKPTNTILFMGRFIEP</sequence>
<keyword evidence="6" id="KW-0808">Transferase</keyword>
<comment type="similarity">
    <text evidence="3">Belongs to the serpin family.</text>
</comment>
<dbReference type="EnsemblBacteria" id="ACK42941">
    <property type="protein sequence ID" value="ACK42941"/>
    <property type="gene ID" value="Dtur_1669"/>
</dbReference>
<evidence type="ECO:0000256" key="2">
    <source>
        <dbReference type="ARBA" id="ARBA00023180"/>
    </source>
</evidence>
<accession>B8E367</accession>
<dbReference type="FunFam" id="3.30.497.10:FF:000001">
    <property type="entry name" value="Serine protease inhibitor"/>
    <property type="match status" value="1"/>
</dbReference>
<dbReference type="OrthoDB" id="9764871at2"/>
<proteinExistence type="inferred from homology"/>
<dbReference type="KEGG" id="dtu:Dtur_1669"/>
<feature type="domain" description="Serpin" evidence="5">
    <location>
        <begin position="40"/>
        <end position="400"/>
    </location>
</feature>
<dbReference type="GO" id="GO:0004674">
    <property type="term" value="F:protein serine/threonine kinase activity"/>
    <property type="evidence" value="ECO:0007669"/>
    <property type="project" value="UniProtKB-KW"/>
</dbReference>
<dbReference type="InterPro" id="IPR036186">
    <property type="entry name" value="Serpin_sf"/>
</dbReference>
<dbReference type="eggNOG" id="COG4826">
    <property type="taxonomic scope" value="Bacteria"/>
</dbReference>
<dbReference type="GO" id="GO:0004867">
    <property type="term" value="F:serine-type endopeptidase inhibitor activity"/>
    <property type="evidence" value="ECO:0007669"/>
    <property type="project" value="InterPro"/>
</dbReference>
<keyword evidence="6" id="KW-0418">Kinase</keyword>
<evidence type="ECO:0000256" key="3">
    <source>
        <dbReference type="RuleBase" id="RU000411"/>
    </source>
</evidence>
<dbReference type="MEROPS" id="I04.089"/>
<keyword evidence="6" id="KW-0723">Serine/threonine-protein kinase</keyword>
<dbReference type="RefSeq" id="WP_012584016.1">
    <property type="nucleotide sequence ID" value="NC_011661.1"/>
</dbReference>
<dbReference type="Proteomes" id="UP000007719">
    <property type="component" value="Chromosome"/>
</dbReference>
<feature type="signal peptide" evidence="4">
    <location>
        <begin position="1"/>
        <end position="21"/>
    </location>
</feature>
<organism evidence="6 7">
    <name type="scientific">Dictyoglomus turgidum (strain DSM 6724 / Z-1310)</name>
    <dbReference type="NCBI Taxonomy" id="515635"/>
    <lineage>
        <taxon>Bacteria</taxon>
        <taxon>Pseudomonadati</taxon>
        <taxon>Dictyoglomota</taxon>
        <taxon>Dictyoglomia</taxon>
        <taxon>Dictyoglomales</taxon>
        <taxon>Dictyoglomaceae</taxon>
        <taxon>Dictyoglomus</taxon>
    </lineage>
</organism>
<dbReference type="FunFam" id="2.30.39.10:FF:000003">
    <property type="entry name" value="alpha-1-antitrypsin isoform X1"/>
    <property type="match status" value="1"/>
</dbReference>
<dbReference type="InterPro" id="IPR000215">
    <property type="entry name" value="Serpin_fam"/>
</dbReference>
<dbReference type="PANTHER" id="PTHR11461">
    <property type="entry name" value="SERINE PROTEASE INHIBITOR, SERPIN"/>
    <property type="match status" value="1"/>
</dbReference>
<reference evidence="7" key="1">
    <citation type="journal article" date="2016" name="Front. Microbiol.">
        <title>The complete genome sequence of hyperthermophile Dictyoglomus turgidum DSM 6724 reveals a specialized carbohydrate fermentor.</title>
        <authorList>
            <person name="Brumm P.J."/>
            <person name="Gowda K."/>
            <person name="Robb F.T."/>
            <person name="Mead D.A."/>
        </authorList>
    </citation>
    <scope>NUCLEOTIDE SEQUENCE [LARGE SCALE GENOMIC DNA]</scope>
    <source>
        <strain evidence="7">DSM 6724 / Z-1310</strain>
    </source>
</reference>
<evidence type="ECO:0000259" key="5">
    <source>
        <dbReference type="SMART" id="SM00093"/>
    </source>
</evidence>
<dbReference type="EC" id="2.7.11.1" evidence="6"/>
<gene>
    <name evidence="6" type="ordered locus">Dtur_1669</name>
</gene>
<protein>
    <submittedName>
        <fullName evidence="6">Non-specific serine/threonine protein kinase</fullName>
        <ecNumber evidence="6">2.7.11.1</ecNumber>
    </submittedName>
</protein>